<protein>
    <submittedName>
        <fullName evidence="2">Uncharacterized protein</fullName>
    </submittedName>
</protein>
<proteinExistence type="predicted"/>
<dbReference type="RefSeq" id="WP_007700152.1">
    <property type="nucleotide sequence ID" value="NZ_AOIQ01000013.1"/>
</dbReference>
<keyword evidence="3" id="KW-1185">Reference proteome</keyword>
<evidence type="ECO:0000256" key="1">
    <source>
        <dbReference type="SAM" id="Phobius"/>
    </source>
</evidence>
<organism evidence="2 3">
    <name type="scientific">Halovivax asiaticus JCM 14624</name>
    <dbReference type="NCBI Taxonomy" id="1227490"/>
    <lineage>
        <taxon>Archaea</taxon>
        <taxon>Methanobacteriati</taxon>
        <taxon>Methanobacteriota</taxon>
        <taxon>Stenosarchaea group</taxon>
        <taxon>Halobacteria</taxon>
        <taxon>Halobacteriales</taxon>
        <taxon>Natrialbaceae</taxon>
        <taxon>Halovivax</taxon>
    </lineage>
</organism>
<dbReference type="EMBL" id="AOIQ01000013">
    <property type="protein sequence ID" value="ELZ11101.1"/>
    <property type="molecule type" value="Genomic_DNA"/>
</dbReference>
<comment type="caution">
    <text evidence="2">The sequence shown here is derived from an EMBL/GenBank/DDBJ whole genome shotgun (WGS) entry which is preliminary data.</text>
</comment>
<gene>
    <name evidence="2" type="ORF">C479_07328</name>
</gene>
<dbReference type="Proteomes" id="UP000011560">
    <property type="component" value="Unassembled WGS sequence"/>
</dbReference>
<reference evidence="2 3" key="1">
    <citation type="journal article" date="2014" name="PLoS Genet.">
        <title>Phylogenetically driven sequencing of extremely halophilic archaea reveals strategies for static and dynamic osmo-response.</title>
        <authorList>
            <person name="Becker E.A."/>
            <person name="Seitzer P.M."/>
            <person name="Tritt A."/>
            <person name="Larsen D."/>
            <person name="Krusor M."/>
            <person name="Yao A.I."/>
            <person name="Wu D."/>
            <person name="Madern D."/>
            <person name="Eisen J.A."/>
            <person name="Darling A.E."/>
            <person name="Facciotti M.T."/>
        </authorList>
    </citation>
    <scope>NUCLEOTIDE SEQUENCE [LARGE SCALE GENOMIC DNA]</scope>
    <source>
        <strain evidence="2 3">JCM 14624</strain>
    </source>
</reference>
<keyword evidence="1" id="KW-0812">Transmembrane</keyword>
<accession>M0BJN7</accession>
<sequence length="101" mass="10218">MDSQTNPSSIVGLLVAYIRDMFGERGFLMVLAGILAGVSIGILGNGVITVPLLGSVPATLVGTVGLAGALITCQQWSCCDENGEGGCECTEGCGDSCSYDP</sequence>
<keyword evidence="1" id="KW-0472">Membrane</keyword>
<keyword evidence="1" id="KW-1133">Transmembrane helix</keyword>
<evidence type="ECO:0000313" key="3">
    <source>
        <dbReference type="Proteomes" id="UP000011560"/>
    </source>
</evidence>
<dbReference type="STRING" id="1227490.C479_07328"/>
<dbReference type="AlphaFoldDB" id="M0BJN7"/>
<evidence type="ECO:0000313" key="2">
    <source>
        <dbReference type="EMBL" id="ELZ11101.1"/>
    </source>
</evidence>
<name>M0BJN7_9EURY</name>
<feature type="transmembrane region" description="Helical" evidence="1">
    <location>
        <begin position="27"/>
        <end position="48"/>
    </location>
</feature>